<accession>A0ABD5UA27</accession>
<dbReference type="Gene3D" id="2.60.40.1260">
    <property type="entry name" value="Lamin Tail domain"/>
    <property type="match status" value="1"/>
</dbReference>
<dbReference type="PROSITE" id="PS51841">
    <property type="entry name" value="LTD"/>
    <property type="match status" value="1"/>
</dbReference>
<reference evidence="3 4" key="1">
    <citation type="journal article" date="2019" name="Int. J. Syst. Evol. Microbiol.">
        <title>The Global Catalogue of Microorganisms (GCM) 10K type strain sequencing project: providing services to taxonomists for standard genome sequencing and annotation.</title>
        <authorList>
            <consortium name="The Broad Institute Genomics Platform"/>
            <consortium name="The Broad Institute Genome Sequencing Center for Infectious Disease"/>
            <person name="Wu L."/>
            <person name="Ma J."/>
        </authorList>
    </citation>
    <scope>NUCLEOTIDE SEQUENCE [LARGE SCALE GENOMIC DNA]</scope>
    <source>
        <strain evidence="3 4">PSRA2</strain>
    </source>
</reference>
<organism evidence="3 4">
    <name type="scientific">Halomarina ordinaria</name>
    <dbReference type="NCBI Taxonomy" id="3033939"/>
    <lineage>
        <taxon>Archaea</taxon>
        <taxon>Methanobacteriati</taxon>
        <taxon>Methanobacteriota</taxon>
        <taxon>Stenosarchaea group</taxon>
        <taxon>Halobacteria</taxon>
        <taxon>Halobacteriales</taxon>
        <taxon>Natronomonadaceae</taxon>
        <taxon>Halomarina</taxon>
    </lineage>
</organism>
<proteinExistence type="predicted"/>
<dbReference type="AlphaFoldDB" id="A0ABD5UA27"/>
<evidence type="ECO:0000256" key="1">
    <source>
        <dbReference type="SAM" id="MobiDB-lite"/>
    </source>
</evidence>
<feature type="region of interest" description="Disordered" evidence="1">
    <location>
        <begin position="24"/>
        <end position="64"/>
    </location>
</feature>
<protein>
    <submittedName>
        <fullName evidence="3">Lamin tail domain-containing protein</fullName>
    </submittedName>
</protein>
<dbReference type="InterPro" id="IPR036415">
    <property type="entry name" value="Lamin_tail_dom_sf"/>
</dbReference>
<evidence type="ECO:0000313" key="3">
    <source>
        <dbReference type="EMBL" id="MFC6837209.1"/>
    </source>
</evidence>
<dbReference type="InterPro" id="IPR001322">
    <property type="entry name" value="Lamin_tail_dom"/>
</dbReference>
<sequence length="181" mass="18950">MRRRAYVSGVAALLAVGGAGCLESSAPGNASARSGSEPGENGTPPTNRTGNGTDEDVEGSGDLVVEGVYPEEVDREYIDYEYVEFGNQGSEPLDLAGFTLHYDGDETYAFGDLALEPGASVAVLSRSGDDVTLTSDPPTYLRYAGFGESDDTSVLPDDGGRVVVRDDAGERVLEHAYGDEA</sequence>
<comment type="caution">
    <text evidence="3">The sequence shown here is derived from an EMBL/GenBank/DDBJ whole genome shotgun (WGS) entry which is preliminary data.</text>
</comment>
<evidence type="ECO:0000313" key="4">
    <source>
        <dbReference type="Proteomes" id="UP001596406"/>
    </source>
</evidence>
<feature type="domain" description="LTD" evidence="2">
    <location>
        <begin position="51"/>
        <end position="179"/>
    </location>
</feature>
<feature type="compositionally biased region" description="Low complexity" evidence="1">
    <location>
        <begin position="38"/>
        <end position="52"/>
    </location>
</feature>
<gene>
    <name evidence="3" type="ORF">ACFQHK_11895</name>
</gene>
<evidence type="ECO:0000259" key="2">
    <source>
        <dbReference type="PROSITE" id="PS51841"/>
    </source>
</evidence>
<dbReference type="Pfam" id="PF00932">
    <property type="entry name" value="LTD"/>
    <property type="match status" value="1"/>
</dbReference>
<name>A0ABD5UA27_9EURY</name>
<dbReference type="PROSITE" id="PS51257">
    <property type="entry name" value="PROKAR_LIPOPROTEIN"/>
    <property type="match status" value="1"/>
</dbReference>
<dbReference type="Proteomes" id="UP001596406">
    <property type="component" value="Unassembled WGS sequence"/>
</dbReference>
<keyword evidence="4" id="KW-1185">Reference proteome</keyword>
<dbReference type="RefSeq" id="WP_304448876.1">
    <property type="nucleotide sequence ID" value="NZ_JARRAH010000001.1"/>
</dbReference>
<dbReference type="EMBL" id="JBHSXM010000001">
    <property type="protein sequence ID" value="MFC6837209.1"/>
    <property type="molecule type" value="Genomic_DNA"/>
</dbReference>
<dbReference type="SUPFAM" id="SSF74853">
    <property type="entry name" value="Lamin A/C globular tail domain"/>
    <property type="match status" value="1"/>
</dbReference>